<gene>
    <name evidence="2" type="ORF">SAMN05192568_104148</name>
</gene>
<dbReference type="RefSeq" id="WP_092045563.1">
    <property type="nucleotide sequence ID" value="NZ_FOTK01000041.1"/>
</dbReference>
<evidence type="ECO:0000313" key="3">
    <source>
        <dbReference type="Proteomes" id="UP000199048"/>
    </source>
</evidence>
<proteinExistence type="predicted"/>
<sequence>MGLTAFLFFVVPWMALAFWLFRLPSALRLGTQATPWRALTDYPDPLRDQRYETNPYNTGANDGSGPTGGDKHSPLINP</sequence>
<dbReference type="STRING" id="582667.SAMN05192568_104148"/>
<name>A0A1I4SCE8_9HYPH</name>
<evidence type="ECO:0000256" key="1">
    <source>
        <dbReference type="SAM" id="MobiDB-lite"/>
    </source>
</evidence>
<feature type="compositionally biased region" description="Polar residues" evidence="1">
    <location>
        <begin position="52"/>
        <end position="61"/>
    </location>
</feature>
<dbReference type="EMBL" id="FOTK01000041">
    <property type="protein sequence ID" value="SFM62152.1"/>
    <property type="molecule type" value="Genomic_DNA"/>
</dbReference>
<dbReference type="AlphaFoldDB" id="A0A1I4SCE8"/>
<feature type="region of interest" description="Disordered" evidence="1">
    <location>
        <begin position="40"/>
        <end position="78"/>
    </location>
</feature>
<dbReference type="Proteomes" id="UP000199048">
    <property type="component" value="Unassembled WGS sequence"/>
</dbReference>
<dbReference type="OrthoDB" id="8001225at2"/>
<evidence type="ECO:0000313" key="2">
    <source>
        <dbReference type="EMBL" id="SFM62152.1"/>
    </source>
</evidence>
<accession>A0A1I4SCE8</accession>
<organism evidence="2 3">
    <name type="scientific">Methylobacterium pseudosasicola</name>
    <dbReference type="NCBI Taxonomy" id="582667"/>
    <lineage>
        <taxon>Bacteria</taxon>
        <taxon>Pseudomonadati</taxon>
        <taxon>Pseudomonadota</taxon>
        <taxon>Alphaproteobacteria</taxon>
        <taxon>Hyphomicrobiales</taxon>
        <taxon>Methylobacteriaceae</taxon>
        <taxon>Methylobacterium</taxon>
    </lineage>
</organism>
<keyword evidence="3" id="KW-1185">Reference proteome</keyword>
<feature type="compositionally biased region" description="Basic and acidic residues" evidence="1">
    <location>
        <begin position="69"/>
        <end position="78"/>
    </location>
</feature>
<protein>
    <submittedName>
        <fullName evidence="2">Uncharacterized protein</fullName>
    </submittedName>
</protein>
<reference evidence="3" key="1">
    <citation type="submission" date="2016-10" db="EMBL/GenBank/DDBJ databases">
        <authorList>
            <person name="Varghese N."/>
            <person name="Submissions S."/>
        </authorList>
    </citation>
    <scope>NUCLEOTIDE SEQUENCE [LARGE SCALE GENOMIC DNA]</scope>
    <source>
        <strain evidence="3">BL36</strain>
    </source>
</reference>